<feature type="region of interest" description="Disordered" evidence="1">
    <location>
        <begin position="551"/>
        <end position="614"/>
    </location>
</feature>
<feature type="region of interest" description="Disordered" evidence="1">
    <location>
        <begin position="87"/>
        <end position="107"/>
    </location>
</feature>
<dbReference type="PANTHER" id="PTHR22909">
    <property type="entry name" value="GOLGI INTEGRAL MEMBRANE PROTEIN 4"/>
    <property type="match status" value="1"/>
</dbReference>
<evidence type="ECO:0000313" key="3">
    <source>
        <dbReference type="EMBL" id="KAK3932107.1"/>
    </source>
</evidence>
<feature type="compositionally biased region" description="Polar residues" evidence="1">
    <location>
        <begin position="210"/>
        <end position="221"/>
    </location>
</feature>
<feature type="region of interest" description="Disordered" evidence="1">
    <location>
        <begin position="267"/>
        <end position="300"/>
    </location>
</feature>
<keyword evidence="2" id="KW-0812">Transmembrane</keyword>
<gene>
    <name evidence="3" type="ORF">KUF71_011435</name>
</gene>
<feature type="non-terminal residue" evidence="3">
    <location>
        <position position="1"/>
    </location>
</feature>
<organism evidence="3 4">
    <name type="scientific">Frankliniella fusca</name>
    <dbReference type="NCBI Taxonomy" id="407009"/>
    <lineage>
        <taxon>Eukaryota</taxon>
        <taxon>Metazoa</taxon>
        <taxon>Ecdysozoa</taxon>
        <taxon>Arthropoda</taxon>
        <taxon>Hexapoda</taxon>
        <taxon>Insecta</taxon>
        <taxon>Pterygota</taxon>
        <taxon>Neoptera</taxon>
        <taxon>Paraneoptera</taxon>
        <taxon>Thysanoptera</taxon>
        <taxon>Terebrantia</taxon>
        <taxon>Thripoidea</taxon>
        <taxon>Thripidae</taxon>
        <taxon>Frankliniella</taxon>
    </lineage>
</organism>
<evidence type="ECO:0000256" key="2">
    <source>
        <dbReference type="SAM" id="Phobius"/>
    </source>
</evidence>
<keyword evidence="2" id="KW-1133">Transmembrane helix</keyword>
<accession>A0AAE1LWI9</accession>
<keyword evidence="2" id="KW-0472">Membrane</keyword>
<comment type="caution">
    <text evidence="3">The sequence shown here is derived from an EMBL/GenBank/DDBJ whole genome shotgun (WGS) entry which is preliminary data.</text>
</comment>
<dbReference type="Proteomes" id="UP001219518">
    <property type="component" value="Unassembled WGS sequence"/>
</dbReference>
<dbReference type="InterPro" id="IPR042336">
    <property type="entry name" value="GOLIM4"/>
</dbReference>
<reference evidence="3" key="1">
    <citation type="submission" date="2021-07" db="EMBL/GenBank/DDBJ databases">
        <authorList>
            <person name="Catto M.A."/>
            <person name="Jacobson A."/>
            <person name="Kennedy G."/>
            <person name="Labadie P."/>
            <person name="Hunt B.G."/>
            <person name="Srinivasan R."/>
        </authorList>
    </citation>
    <scope>NUCLEOTIDE SEQUENCE</scope>
    <source>
        <strain evidence="3">PL_HMW_Pooled</strain>
        <tissue evidence="3">Head</tissue>
    </source>
</reference>
<protein>
    <submittedName>
        <fullName evidence="3">Golgi integral membrane protein 4</fullName>
    </submittedName>
</protein>
<dbReference type="GO" id="GO:0000139">
    <property type="term" value="C:Golgi membrane"/>
    <property type="evidence" value="ECO:0007669"/>
    <property type="project" value="InterPro"/>
</dbReference>
<sequence>CGEEQCRRMTSSRLVRGTKGRLFACLGALTLFAVVIFLYHSTRVELDEVRNSLSKCRQEQDSLAAQVQGKLISEYKKNLEKTLNQEKAEHRQTKEELQSRMNEEQQLRDKENLENINKYKALQQQYKLLQSEHDDLNEFCNKARAEQATCAEALSHMEVQISSIQREQTVKEAEASNLKLKYRRLEEENKTLFQKLQSHLEQGQGEKENPSNAVKNSSTKQVDVANSAAGRDIDAGNLASLHEPPHNVLPMAQKRSTAAQEEILQPARPAQPGLSAVSKPSGKQSTTPQVNPDALQSRDKGRAAPALPMPLMLAPLQQHASLEKQDFGNNGLQGVLQAPIGFGIDHQYAQQNAVPLQAPYRLSGLGHQEVPANQGQMPPLAPIAAAIQNNVLPAPPNHVQNLAQPVPKFNQVVHQNMNPFRNELSQEKHDFVAQPGSKLHHLEHNFVRNDNIYNLNGIKTHEDYNLLKNADLSFDDKKYAAQEVNKHLLAGNDHQYERAGNMAPFLKNVIKNVKIIPLDGDINQHPDSQVQGRNPFVELQNRNQDIVHGKHHGLPADQQRAHPVGHYNYQGGDYDKEDPPANNENEDEDLDQIDYNNEPNQAHQPHQLHPGHPIPNVVHRRLADGHHDGVMVHPR</sequence>
<dbReference type="AlphaFoldDB" id="A0AAE1LWI9"/>
<dbReference type="PANTHER" id="PTHR22909:SF24">
    <property type="entry name" value="GOLGI INTEGRAL MEMBRANE PROTEIN 4-RELATED"/>
    <property type="match status" value="1"/>
</dbReference>
<proteinExistence type="predicted"/>
<feature type="compositionally biased region" description="Polar residues" evidence="1">
    <location>
        <begin position="594"/>
        <end position="604"/>
    </location>
</feature>
<reference evidence="3" key="2">
    <citation type="journal article" date="2023" name="BMC Genomics">
        <title>Pest status, molecular evolution, and epigenetic factors derived from the genome assembly of Frankliniella fusca, a thysanopteran phytovirus vector.</title>
        <authorList>
            <person name="Catto M.A."/>
            <person name="Labadie P.E."/>
            <person name="Jacobson A.L."/>
            <person name="Kennedy G.G."/>
            <person name="Srinivasan R."/>
            <person name="Hunt B.G."/>
        </authorList>
    </citation>
    <scope>NUCLEOTIDE SEQUENCE</scope>
    <source>
        <strain evidence="3">PL_HMW_Pooled</strain>
    </source>
</reference>
<evidence type="ECO:0000313" key="4">
    <source>
        <dbReference type="Proteomes" id="UP001219518"/>
    </source>
</evidence>
<feature type="transmembrane region" description="Helical" evidence="2">
    <location>
        <begin position="21"/>
        <end position="40"/>
    </location>
</feature>
<feature type="region of interest" description="Disordered" evidence="1">
    <location>
        <begin position="198"/>
        <end position="222"/>
    </location>
</feature>
<evidence type="ECO:0000256" key="1">
    <source>
        <dbReference type="SAM" id="MobiDB-lite"/>
    </source>
</evidence>
<feature type="compositionally biased region" description="Polar residues" evidence="1">
    <location>
        <begin position="281"/>
        <end position="290"/>
    </location>
</feature>
<dbReference type="EMBL" id="JAHWGI010001434">
    <property type="protein sequence ID" value="KAK3932107.1"/>
    <property type="molecule type" value="Genomic_DNA"/>
</dbReference>
<name>A0AAE1LWI9_9NEOP</name>
<keyword evidence="4" id="KW-1185">Reference proteome</keyword>